<dbReference type="PANTHER" id="PTHR47257">
    <property type="entry name" value="PH-RESPONSE TRANSCRIPTION FACTOR PACC/RIM101"/>
    <property type="match status" value="1"/>
</dbReference>
<evidence type="ECO:0000259" key="11">
    <source>
        <dbReference type="PROSITE" id="PS50157"/>
    </source>
</evidence>
<feature type="compositionally biased region" description="Low complexity" evidence="10">
    <location>
        <begin position="697"/>
        <end position="711"/>
    </location>
</feature>
<evidence type="ECO:0000256" key="4">
    <source>
        <dbReference type="ARBA" id="ARBA00022737"/>
    </source>
</evidence>
<feature type="compositionally biased region" description="Pro residues" evidence="10">
    <location>
        <begin position="198"/>
        <end position="212"/>
    </location>
</feature>
<evidence type="ECO:0000313" key="12">
    <source>
        <dbReference type="EMBL" id="KAF7339273.1"/>
    </source>
</evidence>
<dbReference type="GO" id="GO:0008270">
    <property type="term" value="F:zinc ion binding"/>
    <property type="evidence" value="ECO:0007669"/>
    <property type="project" value="UniProtKB-KW"/>
</dbReference>
<feature type="compositionally biased region" description="Low complexity" evidence="10">
    <location>
        <begin position="169"/>
        <end position="197"/>
    </location>
</feature>
<dbReference type="PANTHER" id="PTHR47257:SF1">
    <property type="entry name" value="PH-RESPONSE TRANSCRIPTION FACTOR PACC_RIM101"/>
    <property type="match status" value="1"/>
</dbReference>
<dbReference type="Proteomes" id="UP000623467">
    <property type="component" value="Unassembled WGS sequence"/>
</dbReference>
<evidence type="ECO:0000256" key="3">
    <source>
        <dbReference type="ARBA" id="ARBA00022723"/>
    </source>
</evidence>
<evidence type="ECO:0000256" key="10">
    <source>
        <dbReference type="SAM" id="MobiDB-lite"/>
    </source>
</evidence>
<gene>
    <name evidence="12" type="ORF">MSAN_02140800</name>
</gene>
<evidence type="ECO:0000256" key="9">
    <source>
        <dbReference type="PROSITE-ProRule" id="PRU00042"/>
    </source>
</evidence>
<dbReference type="PROSITE" id="PS00028">
    <property type="entry name" value="ZINC_FINGER_C2H2_1"/>
    <property type="match status" value="3"/>
</dbReference>
<dbReference type="Gene3D" id="3.30.160.60">
    <property type="entry name" value="Classic Zinc Finger"/>
    <property type="match status" value="2"/>
</dbReference>
<keyword evidence="6" id="KW-0862">Zinc</keyword>
<protein>
    <recommendedName>
        <fullName evidence="11">C2H2-type domain-containing protein</fullName>
    </recommendedName>
</protein>
<feature type="compositionally biased region" description="Basic and acidic residues" evidence="10">
    <location>
        <begin position="127"/>
        <end position="139"/>
    </location>
</feature>
<name>A0A8H6XDD9_9AGAR</name>
<feature type="compositionally biased region" description="Low complexity" evidence="10">
    <location>
        <begin position="398"/>
        <end position="409"/>
    </location>
</feature>
<dbReference type="PROSITE" id="PS50157">
    <property type="entry name" value="ZINC_FINGER_C2H2_2"/>
    <property type="match status" value="3"/>
</dbReference>
<feature type="compositionally biased region" description="Basic and acidic residues" evidence="10">
    <location>
        <begin position="155"/>
        <end position="165"/>
    </location>
</feature>
<reference evidence="12" key="1">
    <citation type="submission" date="2020-05" db="EMBL/GenBank/DDBJ databases">
        <title>Mycena genomes resolve the evolution of fungal bioluminescence.</title>
        <authorList>
            <person name="Tsai I.J."/>
        </authorList>
    </citation>
    <scope>NUCLEOTIDE SEQUENCE</scope>
    <source>
        <strain evidence="12">160909Yilan</strain>
    </source>
</reference>
<evidence type="ECO:0000256" key="8">
    <source>
        <dbReference type="ARBA" id="ARBA00038089"/>
    </source>
</evidence>
<comment type="subcellular location">
    <subcellularLocation>
        <location evidence="1">Nucleus</location>
    </subcellularLocation>
</comment>
<keyword evidence="13" id="KW-1185">Reference proteome</keyword>
<evidence type="ECO:0000256" key="1">
    <source>
        <dbReference type="ARBA" id="ARBA00004123"/>
    </source>
</evidence>
<feature type="compositionally biased region" description="Basic and acidic residues" evidence="10">
    <location>
        <begin position="719"/>
        <end position="732"/>
    </location>
</feature>
<dbReference type="GO" id="GO:0045944">
    <property type="term" value="P:positive regulation of transcription by RNA polymerase II"/>
    <property type="evidence" value="ECO:0007669"/>
    <property type="project" value="TreeGrafter"/>
</dbReference>
<feature type="region of interest" description="Disordered" evidence="10">
    <location>
        <begin position="560"/>
        <end position="641"/>
    </location>
</feature>
<dbReference type="InterPro" id="IPR050806">
    <property type="entry name" value="pacC/RIM101"/>
</dbReference>
<dbReference type="OrthoDB" id="6155966at2759"/>
<dbReference type="InterPro" id="IPR013087">
    <property type="entry name" value="Znf_C2H2_type"/>
</dbReference>
<comment type="similarity">
    <text evidence="8">Belongs to the pacC/RIM101 family.</text>
</comment>
<keyword evidence="5 9" id="KW-0863">Zinc-finger</keyword>
<dbReference type="SMART" id="SM00355">
    <property type="entry name" value="ZnF_C2H2"/>
    <property type="match status" value="3"/>
</dbReference>
<keyword evidence="7" id="KW-0539">Nucleus</keyword>
<dbReference type="AlphaFoldDB" id="A0A8H6XDD9"/>
<keyword evidence="4" id="KW-0677">Repeat</keyword>
<dbReference type="FunFam" id="3.30.160.60:FF:002343">
    <property type="entry name" value="Zinc finger protein 33A"/>
    <property type="match status" value="1"/>
</dbReference>
<accession>A0A8H6XDD9</accession>
<keyword evidence="2" id="KW-0678">Repressor</keyword>
<feature type="region of interest" description="Disordered" evidence="10">
    <location>
        <begin position="335"/>
        <end position="456"/>
    </location>
</feature>
<sequence>MEGMKGSFRPLSHFPSRTLPPPHFQSWYTMPAPVPASPPAPAEETQKCQWQDCDQGFADPEALYNHLCNDHIGRKSTNNLCLTCKWKDCGTTCAKRDHITSHLRVHTPLKPHVCDICKKSFKRPQDLKKHEKIHTEEHHAQHKHSKAITVPDPAFSDRVRNDSSRNKPSKSPSNTSGSDAAPRAQSRSSSASDGSFPNFPPTPSPDFSPPPHGAHSPTDDMFPANSWETAATGSKRGHDYGVEDFFTDMKKRRLSPNYDPRMADRLDRLNYSHHNGFNPRSVSLDIRTPEELAAVNDFLITLGRDVADAAPRTSAAFPPEPSYFDPVSLSQLGLAGMPGMPPAAPSNSHSHSYSHHHSFSAGAPYSSARSTSAGGAHPPYGMYPHLDDHHPLGPGYDSSSSTASTASSAYGPGRRPSKYAPYPQNYHHHTHHTPPHDGGSPQSAHSGGTPPQMHLPAPSAAAAAFDYLRPSRGDYFAEECGAGSGTGEVGAGEVLRIVPRTRVIVIILCVCVDSGSGGYTYLPAHLRLLLHHHHHLSSGAGSGANPLYPLLTSGDEQYKLPPMKTRYRSPSPTNTSTSRASTPSAASEATASPALSERTILPPLKEIALPVPAPGSARRPSGPSLPRPTPPRAGAGREDTEMDDIGLSRMQLLERARAVARSPVADAAERRRHAELIRNLLVSINTEFRRAYGVPGAPASTAASASLSTTPTPTPSPGKVREEVRDVEMTPA</sequence>
<organism evidence="12 13">
    <name type="scientific">Mycena sanguinolenta</name>
    <dbReference type="NCBI Taxonomy" id="230812"/>
    <lineage>
        <taxon>Eukaryota</taxon>
        <taxon>Fungi</taxon>
        <taxon>Dikarya</taxon>
        <taxon>Basidiomycota</taxon>
        <taxon>Agaricomycotina</taxon>
        <taxon>Agaricomycetes</taxon>
        <taxon>Agaricomycetidae</taxon>
        <taxon>Agaricales</taxon>
        <taxon>Marasmiineae</taxon>
        <taxon>Mycenaceae</taxon>
        <taxon>Mycena</taxon>
    </lineage>
</organism>
<evidence type="ECO:0000256" key="7">
    <source>
        <dbReference type="ARBA" id="ARBA00023242"/>
    </source>
</evidence>
<feature type="domain" description="C2H2-type" evidence="11">
    <location>
        <begin position="46"/>
        <end position="76"/>
    </location>
</feature>
<feature type="region of interest" description="Disordered" evidence="10">
    <location>
        <begin position="695"/>
        <end position="732"/>
    </location>
</feature>
<dbReference type="GO" id="GO:0005634">
    <property type="term" value="C:nucleus"/>
    <property type="evidence" value="ECO:0007669"/>
    <property type="project" value="UniProtKB-SubCell"/>
</dbReference>
<feature type="domain" description="C2H2-type" evidence="11">
    <location>
        <begin position="112"/>
        <end position="139"/>
    </location>
</feature>
<dbReference type="InterPro" id="IPR036236">
    <property type="entry name" value="Znf_C2H2_sf"/>
</dbReference>
<feature type="compositionally biased region" description="Low complexity" evidence="10">
    <location>
        <begin position="568"/>
        <end position="596"/>
    </location>
</feature>
<evidence type="ECO:0000256" key="5">
    <source>
        <dbReference type="ARBA" id="ARBA00022771"/>
    </source>
</evidence>
<keyword evidence="3" id="KW-0479">Metal-binding</keyword>
<dbReference type="Pfam" id="PF00096">
    <property type="entry name" value="zf-C2H2"/>
    <property type="match status" value="1"/>
</dbReference>
<feature type="domain" description="C2H2-type" evidence="11">
    <location>
        <begin position="82"/>
        <end position="111"/>
    </location>
</feature>
<proteinExistence type="inferred from homology"/>
<dbReference type="SUPFAM" id="SSF57667">
    <property type="entry name" value="beta-beta-alpha zinc fingers"/>
    <property type="match status" value="2"/>
</dbReference>
<evidence type="ECO:0000256" key="6">
    <source>
        <dbReference type="ARBA" id="ARBA00022833"/>
    </source>
</evidence>
<feature type="region of interest" description="Disordered" evidence="10">
    <location>
        <begin position="127"/>
        <end position="226"/>
    </location>
</feature>
<comment type="caution">
    <text evidence="12">The sequence shown here is derived from an EMBL/GenBank/DDBJ whole genome shotgun (WGS) entry which is preliminary data.</text>
</comment>
<evidence type="ECO:0000256" key="2">
    <source>
        <dbReference type="ARBA" id="ARBA00022491"/>
    </source>
</evidence>
<dbReference type="EMBL" id="JACAZH010000031">
    <property type="protein sequence ID" value="KAF7339273.1"/>
    <property type="molecule type" value="Genomic_DNA"/>
</dbReference>
<evidence type="ECO:0000313" key="13">
    <source>
        <dbReference type="Proteomes" id="UP000623467"/>
    </source>
</evidence>